<dbReference type="Gene3D" id="3.40.50.1820">
    <property type="entry name" value="alpha/beta hydrolase"/>
    <property type="match status" value="1"/>
</dbReference>
<organism evidence="2 3">
    <name type="scientific">Acidisoma silvae</name>
    <dbReference type="NCBI Taxonomy" id="2802396"/>
    <lineage>
        <taxon>Bacteria</taxon>
        <taxon>Pseudomonadati</taxon>
        <taxon>Pseudomonadota</taxon>
        <taxon>Alphaproteobacteria</taxon>
        <taxon>Acetobacterales</taxon>
        <taxon>Acidocellaceae</taxon>
        <taxon>Acidisoma</taxon>
    </lineage>
</organism>
<gene>
    <name evidence="2" type="ORF">ASILVAE211_21820</name>
</gene>
<reference evidence="2" key="1">
    <citation type="journal article" date="2021" name="Microorganisms">
        <title>Acidisoma silvae sp. nov. and Acidisomacellulosilytica sp. nov., Two Acidophilic Bacteria Isolated from Decaying Wood, Hydrolyzing Cellulose and Producing Poly-3-hydroxybutyrate.</title>
        <authorList>
            <person name="Mieszkin S."/>
            <person name="Pouder E."/>
            <person name="Uroz S."/>
            <person name="Simon-Colin C."/>
            <person name="Alain K."/>
        </authorList>
    </citation>
    <scope>NUCLEOTIDE SEQUENCE</scope>
    <source>
        <strain evidence="2">HW T2.11</strain>
    </source>
</reference>
<dbReference type="Pfam" id="PF01738">
    <property type="entry name" value="DLH"/>
    <property type="match status" value="1"/>
</dbReference>
<dbReference type="SUPFAM" id="SSF53474">
    <property type="entry name" value="alpha/beta-Hydrolases"/>
    <property type="match status" value="1"/>
</dbReference>
<feature type="domain" description="Dienelactone hydrolase" evidence="1">
    <location>
        <begin position="10"/>
        <end position="62"/>
    </location>
</feature>
<accession>A0A964E101</accession>
<dbReference type="RefSeq" id="WP_319799621.1">
    <property type="nucleotide sequence ID" value="NZ_JAESVB010000018.1"/>
</dbReference>
<keyword evidence="2" id="KW-0378">Hydrolase</keyword>
<evidence type="ECO:0000313" key="2">
    <source>
        <dbReference type="EMBL" id="MCB8877846.1"/>
    </source>
</evidence>
<dbReference type="AlphaFoldDB" id="A0A964E101"/>
<comment type="caution">
    <text evidence="2">The sequence shown here is derived from an EMBL/GenBank/DDBJ whole genome shotgun (WGS) entry which is preliminary data.</text>
</comment>
<proteinExistence type="predicted"/>
<dbReference type="Proteomes" id="UP000708298">
    <property type="component" value="Unassembled WGS sequence"/>
</dbReference>
<dbReference type="PANTHER" id="PTHR46623">
    <property type="entry name" value="CARBOXYMETHYLENEBUTENOLIDASE-RELATED"/>
    <property type="match status" value="1"/>
</dbReference>
<reference evidence="2" key="2">
    <citation type="submission" date="2021-01" db="EMBL/GenBank/DDBJ databases">
        <authorList>
            <person name="Mieszkin S."/>
            <person name="Pouder E."/>
            <person name="Alain K."/>
        </authorList>
    </citation>
    <scope>NUCLEOTIDE SEQUENCE</scope>
    <source>
        <strain evidence="2">HW T2.11</strain>
    </source>
</reference>
<dbReference type="EMBL" id="JAESVB010000018">
    <property type="protein sequence ID" value="MCB8877846.1"/>
    <property type="molecule type" value="Genomic_DNA"/>
</dbReference>
<dbReference type="PANTHER" id="PTHR46623:SF6">
    <property type="entry name" value="ALPHA_BETA-HYDROLASES SUPERFAMILY PROTEIN"/>
    <property type="match status" value="1"/>
</dbReference>
<name>A0A964E101_9PROT</name>
<sequence length="74" mass="7996">MKVSKLDGVFNAYAALPAITPVPVVAVVQEIFGVNSDIRTTCNELARDGFIAIAPDLFWRIEPNVDLDAAVAEH</sequence>
<dbReference type="GO" id="GO:0016787">
    <property type="term" value="F:hydrolase activity"/>
    <property type="evidence" value="ECO:0007669"/>
    <property type="project" value="UniProtKB-KW"/>
</dbReference>
<dbReference type="InterPro" id="IPR051049">
    <property type="entry name" value="Dienelactone_hydrolase-like"/>
</dbReference>
<dbReference type="InterPro" id="IPR029058">
    <property type="entry name" value="AB_hydrolase_fold"/>
</dbReference>
<protein>
    <submittedName>
        <fullName evidence="2">Dienelactone hydrolase family protein</fullName>
    </submittedName>
</protein>
<evidence type="ECO:0000259" key="1">
    <source>
        <dbReference type="Pfam" id="PF01738"/>
    </source>
</evidence>
<evidence type="ECO:0000313" key="3">
    <source>
        <dbReference type="Proteomes" id="UP000708298"/>
    </source>
</evidence>
<dbReference type="InterPro" id="IPR002925">
    <property type="entry name" value="Dienelactn_hydro"/>
</dbReference>
<keyword evidence="3" id="KW-1185">Reference proteome</keyword>